<name>A0A7J8YI34_GOSAI</name>
<dbReference type="AlphaFoldDB" id="A0A7J8YI34"/>
<gene>
    <name evidence="2" type="ORF">Goari_000889</name>
</gene>
<feature type="transmembrane region" description="Helical" evidence="1">
    <location>
        <begin position="20"/>
        <end position="37"/>
    </location>
</feature>
<keyword evidence="3" id="KW-1185">Reference proteome</keyword>
<organism evidence="2 3">
    <name type="scientific">Gossypium aridum</name>
    <name type="common">American cotton</name>
    <name type="synonym">Erioxylum aridum</name>
    <dbReference type="NCBI Taxonomy" id="34290"/>
    <lineage>
        <taxon>Eukaryota</taxon>
        <taxon>Viridiplantae</taxon>
        <taxon>Streptophyta</taxon>
        <taxon>Embryophyta</taxon>
        <taxon>Tracheophyta</taxon>
        <taxon>Spermatophyta</taxon>
        <taxon>Magnoliopsida</taxon>
        <taxon>eudicotyledons</taxon>
        <taxon>Gunneridae</taxon>
        <taxon>Pentapetalae</taxon>
        <taxon>rosids</taxon>
        <taxon>malvids</taxon>
        <taxon>Malvales</taxon>
        <taxon>Malvaceae</taxon>
        <taxon>Malvoideae</taxon>
        <taxon>Gossypium</taxon>
    </lineage>
</organism>
<keyword evidence="1" id="KW-0472">Membrane</keyword>
<evidence type="ECO:0000313" key="3">
    <source>
        <dbReference type="Proteomes" id="UP000593577"/>
    </source>
</evidence>
<evidence type="ECO:0000256" key="1">
    <source>
        <dbReference type="SAM" id="Phobius"/>
    </source>
</evidence>
<reference evidence="2 3" key="1">
    <citation type="journal article" date="2019" name="Genome Biol. Evol.">
        <title>Insights into the evolution of the New World diploid cottons (Gossypium, subgenus Houzingenia) based on genome sequencing.</title>
        <authorList>
            <person name="Grover C.E."/>
            <person name="Arick M.A. 2nd"/>
            <person name="Thrash A."/>
            <person name="Conover J.L."/>
            <person name="Sanders W.S."/>
            <person name="Peterson D.G."/>
            <person name="Frelichowski J.E."/>
            <person name="Scheffler J.A."/>
            <person name="Scheffler B.E."/>
            <person name="Wendel J.F."/>
        </authorList>
    </citation>
    <scope>NUCLEOTIDE SEQUENCE [LARGE SCALE GENOMIC DNA]</scope>
    <source>
        <strain evidence="2">185</strain>
        <tissue evidence="2">Leaf</tissue>
    </source>
</reference>
<keyword evidence="1" id="KW-0812">Transmembrane</keyword>
<sequence length="89" mass="10273">MKLKLKTASIYEDHSLINSNLGYGFLLLFSLPLLRFPNERLKSRASKQTQERWVGPNLQRPVADEEERLLPIAKMRRIMKGILPPSAKI</sequence>
<keyword evidence="1" id="KW-1133">Transmembrane helix</keyword>
<evidence type="ECO:0000313" key="2">
    <source>
        <dbReference type="EMBL" id="MBA0699235.1"/>
    </source>
</evidence>
<dbReference type="EMBL" id="JABFAA010000013">
    <property type="protein sequence ID" value="MBA0699235.1"/>
    <property type="molecule type" value="Genomic_DNA"/>
</dbReference>
<comment type="caution">
    <text evidence="2">The sequence shown here is derived from an EMBL/GenBank/DDBJ whole genome shotgun (WGS) entry which is preliminary data.</text>
</comment>
<dbReference type="Proteomes" id="UP000593577">
    <property type="component" value="Unassembled WGS sequence"/>
</dbReference>
<protein>
    <submittedName>
        <fullName evidence="2">Uncharacterized protein</fullName>
    </submittedName>
</protein>
<proteinExistence type="predicted"/>
<accession>A0A7J8YI34</accession>